<evidence type="ECO:0000313" key="8">
    <source>
        <dbReference type="Proteomes" id="UP000078492"/>
    </source>
</evidence>
<comment type="subcellular location">
    <subcellularLocation>
        <location evidence="3">Cytoplasm</location>
    </subcellularLocation>
    <subcellularLocation>
        <location evidence="2">Dynein axonemal particle</location>
    </subcellularLocation>
</comment>
<evidence type="ECO:0000256" key="2">
    <source>
        <dbReference type="ARBA" id="ARBA00024190"/>
    </source>
</evidence>
<feature type="region of interest" description="Disordered" evidence="4">
    <location>
        <begin position="622"/>
        <end position="723"/>
    </location>
</feature>
<feature type="compositionally biased region" description="Basic and acidic residues" evidence="4">
    <location>
        <begin position="267"/>
        <end position="280"/>
    </location>
</feature>
<dbReference type="InterPro" id="IPR034727">
    <property type="entry name" value="Kintoun"/>
</dbReference>
<dbReference type="Pfam" id="PF18201">
    <property type="entry name" value="PIH1_CS"/>
    <property type="match status" value="1"/>
</dbReference>
<feature type="domain" description="PIH1 N-terminal" evidence="5">
    <location>
        <begin position="44"/>
        <end position="175"/>
    </location>
</feature>
<dbReference type="HAMAP" id="MF_03069">
    <property type="entry name" value="Kintoun"/>
    <property type="match status" value="1"/>
</dbReference>
<protein>
    <recommendedName>
        <fullName evidence="3">Protein kintoun</fullName>
    </recommendedName>
    <alternativeName>
        <fullName evidence="3">Dynein assembly factor 2, axonemal homolog</fullName>
    </alternativeName>
</protein>
<feature type="region of interest" description="Disordered" evidence="4">
    <location>
        <begin position="768"/>
        <end position="822"/>
    </location>
</feature>
<feature type="region of interest" description="Disordered" evidence="4">
    <location>
        <begin position="844"/>
        <end position="867"/>
    </location>
</feature>
<sequence>MDVYEHRRKDWEDFNVSREELKDITDCLKKEEFRKLLIEYAEDVADPDNRKLYEKEITQLEKERGVDVTFVNPEPGYVIKTSVNGDRKCFLNISKNDVVARPTSQPSYEQGHRGLQWSIPYTLIPPRYDLDKKNVRCVVYDVVFHPDTIYLASKNARFREIVNNTAMDGVENNFKKVSIYMKLGVKSELFVLSFFFSKMEKKYEPCKRISWKGHVKLDRKNLKFPKINFKGMAHPTVIRKPLETSPTEPLDIEPEIYQKIMSSYDESRESQLKQTEEKPKRAPPATTYYKDKQQKPVDEKYVAPKFSIKHQSDVEMEDFVLSRDAKMFAAIPKKLVITINLPLLKSANDATLDVHEQSLTLKSEKPAKYLLDLPLPYPVDGDSGSAKFDPRYKKLIVTLPVIRSLVPVGDTDRADSGVDSDQNSAAIVTSKDNEKNLSSNKIELVEECENACKNIKFNKESEVTDKCEDTALRTSNETEITDVFMNPSFKYNLPAYTCNIYNNQLAIIINVKNVNPDAIHHKILNNNVGIHILLTSMGAGFFPQHYSLCLKIGNGYIEPETLTIEPWDNNVVFNITVKDIENITQYFVGVDTEFMEGKDLPTAASFTSKFKELMFSPKAESQVERQISVQPQDDGVVINIHPNQQDSDDEEEYEENARVVKRRQEKKHIEKVRSVSESSGDELASNSSNSSVRHSKGILKSRRARDFSRSMSESSADENSLPASCTDYHDDHYDSIHDINSESDCSSLKKTVRFNDVVSRQLFRSNSSILGQRKKNQRKLRNKKRAHDRRLSESENSETEERDKYKVDYKRSPNEETSENVKPILARDKRDSQQQRTANIEIVKSNADDKHSLHKRNSSFEEKPTEDVQTDISIKTTKDAVHLEFKNDLIFDLDM</sequence>
<feature type="compositionally biased region" description="Polar residues" evidence="4">
    <location>
        <begin position="709"/>
        <end position="723"/>
    </location>
</feature>
<feature type="domain" description="PIH1D1/2/3 CS-like" evidence="6">
    <location>
        <begin position="302"/>
        <end position="402"/>
    </location>
</feature>
<evidence type="ECO:0000259" key="6">
    <source>
        <dbReference type="Pfam" id="PF18201"/>
    </source>
</evidence>
<evidence type="ECO:0000256" key="4">
    <source>
        <dbReference type="SAM" id="MobiDB-lite"/>
    </source>
</evidence>
<keyword evidence="1 3" id="KW-0963">Cytoplasm</keyword>
<proteinExistence type="inferred from homology"/>
<evidence type="ECO:0000256" key="3">
    <source>
        <dbReference type="HAMAP-Rule" id="MF_03069"/>
    </source>
</evidence>
<keyword evidence="8" id="KW-1185">Reference proteome</keyword>
<evidence type="ECO:0000256" key="1">
    <source>
        <dbReference type="ARBA" id="ARBA00022490"/>
    </source>
</evidence>
<dbReference type="AlphaFoldDB" id="A0A195DPB6"/>
<dbReference type="InterPro" id="IPR041442">
    <property type="entry name" value="PIH1D1/2/3_CS-like"/>
</dbReference>
<dbReference type="GO" id="GO:0070286">
    <property type="term" value="P:axonemal dynein complex assembly"/>
    <property type="evidence" value="ECO:0007669"/>
    <property type="project" value="UniProtKB-UniRule"/>
</dbReference>
<name>A0A195DPB6_9HYME</name>
<dbReference type="PANTHER" id="PTHR22997">
    <property type="entry name" value="PIH1 DOMAIN-CONTAINING PROTEIN 1"/>
    <property type="match status" value="1"/>
</dbReference>
<dbReference type="Proteomes" id="UP000078492">
    <property type="component" value="Unassembled WGS sequence"/>
</dbReference>
<comment type="similarity">
    <text evidence="3">Belongs to the PIH1 family. Kintoun subfamily.</text>
</comment>
<feature type="compositionally biased region" description="Low complexity" evidence="4">
    <location>
        <begin position="676"/>
        <end position="692"/>
    </location>
</feature>
<organism evidence="7 8">
    <name type="scientific">Trachymyrmex cornetzi</name>
    <dbReference type="NCBI Taxonomy" id="471704"/>
    <lineage>
        <taxon>Eukaryota</taxon>
        <taxon>Metazoa</taxon>
        <taxon>Ecdysozoa</taxon>
        <taxon>Arthropoda</taxon>
        <taxon>Hexapoda</taxon>
        <taxon>Insecta</taxon>
        <taxon>Pterygota</taxon>
        <taxon>Neoptera</taxon>
        <taxon>Endopterygota</taxon>
        <taxon>Hymenoptera</taxon>
        <taxon>Apocrita</taxon>
        <taxon>Aculeata</taxon>
        <taxon>Formicoidea</taxon>
        <taxon>Formicidae</taxon>
        <taxon>Myrmicinae</taxon>
        <taxon>Trachymyrmex</taxon>
    </lineage>
</organism>
<reference evidence="7 8" key="1">
    <citation type="submission" date="2015-09" db="EMBL/GenBank/DDBJ databases">
        <title>Trachymyrmex cornetzi WGS genome.</title>
        <authorList>
            <person name="Nygaard S."/>
            <person name="Hu H."/>
            <person name="Boomsma J."/>
            <person name="Zhang G."/>
        </authorList>
    </citation>
    <scope>NUCLEOTIDE SEQUENCE [LARGE SCALE GENOMIC DNA]</scope>
    <source>
        <strain evidence="7">Tcor2-1</strain>
        <tissue evidence="7">Whole body</tissue>
    </source>
</reference>
<feature type="compositionally biased region" description="Basic residues" evidence="4">
    <location>
        <begin position="772"/>
        <end position="788"/>
    </location>
</feature>
<dbReference type="GO" id="GO:0120293">
    <property type="term" value="C:dynein axonemal particle"/>
    <property type="evidence" value="ECO:0007669"/>
    <property type="project" value="UniProtKB-SubCell"/>
</dbReference>
<dbReference type="STRING" id="471704.A0A195DPB6"/>
<accession>A0A195DPB6</accession>
<feature type="region of interest" description="Disordered" evidence="4">
    <location>
        <begin position="267"/>
        <end position="294"/>
    </location>
</feature>
<dbReference type="CDD" id="cd00298">
    <property type="entry name" value="ACD_sHsps_p23-like"/>
    <property type="match status" value="1"/>
</dbReference>
<gene>
    <name evidence="7" type="ORF">ALC57_13100</name>
</gene>
<dbReference type="Pfam" id="PF08190">
    <property type="entry name" value="PIH1"/>
    <property type="match status" value="1"/>
</dbReference>
<feature type="compositionally biased region" description="Basic residues" evidence="4">
    <location>
        <begin position="693"/>
        <end position="703"/>
    </location>
</feature>
<comment type="function">
    <text evidence="3">Required for cytoplasmic pre-assembly of axonemal dyneins, thereby playing a central role in motility in cilia and flagella. Involved in pre-assembly of dynein arm complexes in the cytoplasm before intraflagellar transport loads them for the ciliary compartment.</text>
</comment>
<feature type="compositionally biased region" description="Basic and acidic residues" evidence="4">
    <location>
        <begin position="789"/>
        <end position="814"/>
    </location>
</feature>
<evidence type="ECO:0000313" key="7">
    <source>
        <dbReference type="EMBL" id="KYN14686.1"/>
    </source>
</evidence>
<dbReference type="InterPro" id="IPR012981">
    <property type="entry name" value="PIH1_N"/>
</dbReference>
<dbReference type="EMBL" id="KQ980662">
    <property type="protein sequence ID" value="KYN14686.1"/>
    <property type="molecule type" value="Genomic_DNA"/>
</dbReference>
<dbReference type="InterPro" id="IPR050734">
    <property type="entry name" value="PIH1/Kintoun_subfamily"/>
</dbReference>
<dbReference type="GO" id="GO:0060285">
    <property type="term" value="P:cilium-dependent cell motility"/>
    <property type="evidence" value="ECO:0007669"/>
    <property type="project" value="UniProtKB-UniRule"/>
</dbReference>
<dbReference type="PANTHER" id="PTHR22997:SF3">
    <property type="entry name" value="PROTEIN KINTOUN"/>
    <property type="match status" value="1"/>
</dbReference>
<evidence type="ECO:0000259" key="5">
    <source>
        <dbReference type="Pfam" id="PF08190"/>
    </source>
</evidence>